<keyword evidence="3" id="KW-0863">Zinc-finger</keyword>
<protein>
    <submittedName>
        <fullName evidence="8">Zinc finger CCHC domain-containing protein 8</fullName>
    </submittedName>
</protein>
<evidence type="ECO:0000256" key="4">
    <source>
        <dbReference type="ARBA" id="ARBA00022833"/>
    </source>
</evidence>
<feature type="compositionally biased region" description="Basic and acidic residues" evidence="6">
    <location>
        <begin position="31"/>
        <end position="43"/>
    </location>
</feature>
<evidence type="ECO:0000256" key="1">
    <source>
        <dbReference type="ARBA" id="ARBA00004123"/>
    </source>
</evidence>
<evidence type="ECO:0000313" key="8">
    <source>
        <dbReference type="EMBL" id="GFU39100.1"/>
    </source>
</evidence>
<dbReference type="GO" id="GO:0003723">
    <property type="term" value="F:RNA binding"/>
    <property type="evidence" value="ECO:0007669"/>
    <property type="project" value="TreeGrafter"/>
</dbReference>
<dbReference type="GO" id="GO:0008270">
    <property type="term" value="F:zinc ion binding"/>
    <property type="evidence" value="ECO:0007669"/>
    <property type="project" value="UniProtKB-KW"/>
</dbReference>
<dbReference type="AlphaFoldDB" id="A0A8X6USR8"/>
<evidence type="ECO:0000256" key="3">
    <source>
        <dbReference type="ARBA" id="ARBA00022771"/>
    </source>
</evidence>
<feature type="domain" description="PSP proline-rich" evidence="7">
    <location>
        <begin position="360"/>
        <end position="412"/>
    </location>
</feature>
<dbReference type="OrthoDB" id="8026949at2759"/>
<evidence type="ECO:0000256" key="6">
    <source>
        <dbReference type="SAM" id="MobiDB-lite"/>
    </source>
</evidence>
<dbReference type="PANTHER" id="PTHR13316">
    <property type="entry name" value="ZINC FINGER, CCHC DOMAIN CONTAINING 8"/>
    <property type="match status" value="1"/>
</dbReference>
<proteinExistence type="predicted"/>
<feature type="compositionally biased region" description="Basic and acidic residues" evidence="6">
    <location>
        <begin position="545"/>
        <end position="558"/>
    </location>
</feature>
<keyword evidence="2" id="KW-0479">Metal-binding</keyword>
<feature type="compositionally biased region" description="Basic and acidic residues" evidence="6">
    <location>
        <begin position="54"/>
        <end position="74"/>
    </location>
</feature>
<keyword evidence="4" id="KW-0862">Zinc</keyword>
<evidence type="ECO:0000313" key="9">
    <source>
        <dbReference type="Proteomes" id="UP000887013"/>
    </source>
</evidence>
<feature type="compositionally biased region" description="Polar residues" evidence="6">
    <location>
        <begin position="615"/>
        <end position="631"/>
    </location>
</feature>
<keyword evidence="9" id="KW-1185">Reference proteome</keyword>
<evidence type="ECO:0000256" key="5">
    <source>
        <dbReference type="ARBA" id="ARBA00023242"/>
    </source>
</evidence>
<gene>
    <name evidence="8" type="primary">ZCCHC8</name>
    <name evidence="8" type="ORF">NPIL_51461</name>
</gene>
<keyword evidence="5" id="KW-0539">Nucleus</keyword>
<feature type="compositionally biased region" description="Basic and acidic residues" evidence="6">
    <location>
        <begin position="578"/>
        <end position="587"/>
    </location>
</feature>
<dbReference type="Pfam" id="PF04046">
    <property type="entry name" value="PSP"/>
    <property type="match status" value="1"/>
</dbReference>
<dbReference type="PANTHER" id="PTHR13316:SF0">
    <property type="entry name" value="ZINC FINGER CCHC DOMAIN-CONTAINING PROTEIN 8"/>
    <property type="match status" value="1"/>
</dbReference>
<comment type="subcellular location">
    <subcellularLocation>
        <location evidence="1">Nucleus</location>
    </subcellularLocation>
</comment>
<dbReference type="GO" id="GO:0071013">
    <property type="term" value="C:catalytic step 2 spliceosome"/>
    <property type="evidence" value="ECO:0007669"/>
    <property type="project" value="TreeGrafter"/>
</dbReference>
<name>A0A8X6USR8_NEPPI</name>
<dbReference type="Proteomes" id="UP000887013">
    <property type="component" value="Unassembled WGS sequence"/>
</dbReference>
<evidence type="ECO:0000259" key="7">
    <source>
        <dbReference type="SMART" id="SM00581"/>
    </source>
</evidence>
<dbReference type="EMBL" id="BMAW01035294">
    <property type="protein sequence ID" value="GFU39100.1"/>
    <property type="molecule type" value="Genomic_DNA"/>
</dbReference>
<feature type="compositionally biased region" description="Low complexity" evidence="6">
    <location>
        <begin position="651"/>
        <end position="664"/>
    </location>
</feature>
<comment type="caution">
    <text evidence="8">The sequence shown here is derived from an EMBL/GenBank/DDBJ whole genome shotgun (WGS) entry which is preliminary data.</text>
</comment>
<dbReference type="InterPro" id="IPR052115">
    <property type="entry name" value="NEXT_complex_subunit_ZCCHC8"/>
</dbReference>
<reference evidence="8" key="1">
    <citation type="submission" date="2020-08" db="EMBL/GenBank/DDBJ databases">
        <title>Multicomponent nature underlies the extraordinary mechanical properties of spider dragline silk.</title>
        <authorList>
            <person name="Kono N."/>
            <person name="Nakamura H."/>
            <person name="Mori M."/>
            <person name="Yoshida Y."/>
            <person name="Ohtoshi R."/>
            <person name="Malay A.D."/>
            <person name="Moran D.A.P."/>
            <person name="Tomita M."/>
            <person name="Numata K."/>
            <person name="Arakawa K."/>
        </authorList>
    </citation>
    <scope>NUCLEOTIDE SEQUENCE</scope>
</reference>
<feature type="compositionally biased region" description="Basic residues" evidence="6">
    <location>
        <begin position="11"/>
        <end position="30"/>
    </location>
</feature>
<feature type="compositionally biased region" description="Basic and acidic residues" evidence="6">
    <location>
        <begin position="641"/>
        <end position="650"/>
    </location>
</feature>
<feature type="region of interest" description="Disordered" evidence="6">
    <location>
        <begin position="524"/>
        <end position="698"/>
    </location>
</feature>
<feature type="region of interest" description="Disordered" evidence="6">
    <location>
        <begin position="1"/>
        <end position="107"/>
    </location>
</feature>
<feature type="compositionally biased region" description="Pro residues" evidence="6">
    <location>
        <begin position="526"/>
        <end position="544"/>
    </location>
</feature>
<feature type="compositionally biased region" description="Basic and acidic residues" evidence="6">
    <location>
        <begin position="595"/>
        <end position="608"/>
    </location>
</feature>
<dbReference type="InterPro" id="IPR006568">
    <property type="entry name" value="PSP_pro-rich"/>
</dbReference>
<dbReference type="SMART" id="SM00581">
    <property type="entry name" value="PSP"/>
    <property type="match status" value="1"/>
</dbReference>
<sequence length="749" mass="85830">MADVSSDVVHKSKNNHGRGRGKHKGHKQGSHFKENDIENETKYNSKTSNKNVSPHKDSKYKSHDRSDRNEERKKFSNPPSDRCVSFRTDEKNKHTSSHHFNKHEVNDDNYRNSFFNDNRPTGDSFNRNAQIHSSFNEIRCDDRKTSDERFVSYNRNAVSNEDEFVASLWQKIDYLSNQVEGLSQENERLKCNLNGRRSNLYNSHEEVNITFLNKDLEERFVPVLVDLANSLIRGYISVEELREFLHSKNSAKDLESLKDVPVESLFALDNSTTEPKDNPRVPMYETNFSEILENANTKNKSEENIKNKPSSNVSCFNCSEEHSINHCPYKIDYYRVAEAKRKRRVPPHSKLRYHIQEEIKGDFKPGVLSEELRNALDLKPYQIPLFVYRMRLLSYPPGWLEEAQVESSGINVYDSKGYALRDESDEGFNMNGSNVQYDPDKFIDFPGFNVPLSPDFEDESYELGLPPMQEHHLRSVAEQNIPKLDKCPSRKRKMKLSNDNSSKIQRIEEDMDLDEDLGETYIEFVPPLPKDAPPPLPPDDIPPPPKDDERTVTFHDSDSGTNTPMSDSLMEALAPVGERYKIKQTAKEEEEDDDPSLKELEEMKKRLVMELGIVSGNSSPAVQDESQTNASDAEDSNPVSESRDAFRDSSNDVSSFSDCSFNSSPAEIRESSNGLKRSDSKCSKSKHMTLGAPSLSRHSSFNKLPNYDKFSKNVASHMNFENLPNSTGTYEKMRKVIKKVKEKIHSFMP</sequence>
<organism evidence="8 9">
    <name type="scientific">Nephila pilipes</name>
    <name type="common">Giant wood spider</name>
    <name type="synonym">Nephila maculata</name>
    <dbReference type="NCBI Taxonomy" id="299642"/>
    <lineage>
        <taxon>Eukaryota</taxon>
        <taxon>Metazoa</taxon>
        <taxon>Ecdysozoa</taxon>
        <taxon>Arthropoda</taxon>
        <taxon>Chelicerata</taxon>
        <taxon>Arachnida</taxon>
        <taxon>Araneae</taxon>
        <taxon>Araneomorphae</taxon>
        <taxon>Entelegynae</taxon>
        <taxon>Araneoidea</taxon>
        <taxon>Nephilidae</taxon>
        <taxon>Nephila</taxon>
    </lineage>
</organism>
<accession>A0A8X6USR8</accession>
<evidence type="ECO:0000256" key="2">
    <source>
        <dbReference type="ARBA" id="ARBA00022723"/>
    </source>
</evidence>